<name>A0AAV4TYH4_9ARAC</name>
<organism evidence="1 2">
    <name type="scientific">Caerostris darwini</name>
    <dbReference type="NCBI Taxonomy" id="1538125"/>
    <lineage>
        <taxon>Eukaryota</taxon>
        <taxon>Metazoa</taxon>
        <taxon>Ecdysozoa</taxon>
        <taxon>Arthropoda</taxon>
        <taxon>Chelicerata</taxon>
        <taxon>Arachnida</taxon>
        <taxon>Araneae</taxon>
        <taxon>Araneomorphae</taxon>
        <taxon>Entelegynae</taxon>
        <taxon>Araneoidea</taxon>
        <taxon>Araneidae</taxon>
        <taxon>Caerostris</taxon>
    </lineage>
</organism>
<dbReference type="Proteomes" id="UP001054837">
    <property type="component" value="Unassembled WGS sequence"/>
</dbReference>
<keyword evidence="2" id="KW-1185">Reference proteome</keyword>
<dbReference type="EMBL" id="BPLQ01010444">
    <property type="protein sequence ID" value="GIY50781.1"/>
    <property type="molecule type" value="Genomic_DNA"/>
</dbReference>
<dbReference type="AlphaFoldDB" id="A0AAV4TYH4"/>
<gene>
    <name evidence="1" type="ORF">CDAR_531241</name>
</gene>
<evidence type="ECO:0000313" key="1">
    <source>
        <dbReference type="EMBL" id="GIY50781.1"/>
    </source>
</evidence>
<reference evidence="1 2" key="1">
    <citation type="submission" date="2021-06" db="EMBL/GenBank/DDBJ databases">
        <title>Caerostris darwini draft genome.</title>
        <authorList>
            <person name="Kono N."/>
            <person name="Arakawa K."/>
        </authorList>
    </citation>
    <scope>NUCLEOTIDE SEQUENCE [LARGE SCALE GENOMIC DNA]</scope>
</reference>
<sequence>MRLNRAECTGRESPPPSYEEVAASNIMSNATTLDIFAELGNETHYFIQEDHKIIVHEIHISEQVTARIEMNLARTLWRNRVESTGSETSPPSYEEAEAFDIMSTATTLEVYATHGNKIHYFVQKIPEEELLIKSLALNKD</sequence>
<evidence type="ECO:0000313" key="2">
    <source>
        <dbReference type="Proteomes" id="UP001054837"/>
    </source>
</evidence>
<accession>A0AAV4TYH4</accession>
<protein>
    <submittedName>
        <fullName evidence="1">Uncharacterized protein</fullName>
    </submittedName>
</protein>
<comment type="caution">
    <text evidence="1">The sequence shown here is derived from an EMBL/GenBank/DDBJ whole genome shotgun (WGS) entry which is preliminary data.</text>
</comment>
<proteinExistence type="predicted"/>